<protein>
    <submittedName>
        <fullName evidence="2">Uncharacterized protein</fullName>
    </submittedName>
</protein>
<keyword evidence="1" id="KW-0472">Membrane</keyword>
<dbReference type="OrthoDB" id="3395205at2"/>
<proteinExistence type="predicted"/>
<organism evidence="2 3">
    <name type="scientific">Micromonospora pisi</name>
    <dbReference type="NCBI Taxonomy" id="589240"/>
    <lineage>
        <taxon>Bacteria</taxon>
        <taxon>Bacillati</taxon>
        <taxon>Actinomycetota</taxon>
        <taxon>Actinomycetes</taxon>
        <taxon>Micromonosporales</taxon>
        <taxon>Micromonosporaceae</taxon>
        <taxon>Micromonospora</taxon>
    </lineage>
</organism>
<sequence length="151" mass="15565">MSAWEEYLAAAQRLDAVRRGAATAAGEQAEAVQDAREELTAVRARLVPQQARLRALGVPEPELVPAPAEVAAAGQAMAAGPAAVLAGLRQARGTADVADVMVTATRLPAVGSGADRRRRTWVHGLVVYGPFALAVLVLLSCLGIGAFALFG</sequence>
<dbReference type="EMBL" id="RBKT01000001">
    <property type="protein sequence ID" value="RKR89606.1"/>
    <property type="molecule type" value="Genomic_DNA"/>
</dbReference>
<name>A0A495JKR2_9ACTN</name>
<keyword evidence="1" id="KW-0812">Transmembrane</keyword>
<comment type="caution">
    <text evidence="2">The sequence shown here is derived from an EMBL/GenBank/DDBJ whole genome shotgun (WGS) entry which is preliminary data.</text>
</comment>
<accession>A0A495JKR2</accession>
<reference evidence="2 3" key="1">
    <citation type="submission" date="2018-10" db="EMBL/GenBank/DDBJ databases">
        <title>Sequencing the genomes of 1000 actinobacteria strains.</title>
        <authorList>
            <person name="Klenk H.-P."/>
        </authorList>
    </citation>
    <scope>NUCLEOTIDE SEQUENCE [LARGE SCALE GENOMIC DNA]</scope>
    <source>
        <strain evidence="2 3">DSM 45175</strain>
    </source>
</reference>
<evidence type="ECO:0000313" key="3">
    <source>
        <dbReference type="Proteomes" id="UP000277671"/>
    </source>
</evidence>
<feature type="transmembrane region" description="Helical" evidence="1">
    <location>
        <begin position="125"/>
        <end position="150"/>
    </location>
</feature>
<dbReference type="AlphaFoldDB" id="A0A495JKR2"/>
<keyword evidence="1" id="KW-1133">Transmembrane helix</keyword>
<gene>
    <name evidence="2" type="ORF">BDK92_3961</name>
</gene>
<dbReference type="Proteomes" id="UP000277671">
    <property type="component" value="Unassembled WGS sequence"/>
</dbReference>
<evidence type="ECO:0000256" key="1">
    <source>
        <dbReference type="SAM" id="Phobius"/>
    </source>
</evidence>
<keyword evidence="3" id="KW-1185">Reference proteome</keyword>
<evidence type="ECO:0000313" key="2">
    <source>
        <dbReference type="EMBL" id="RKR89606.1"/>
    </source>
</evidence>
<dbReference type="RefSeq" id="WP_121158019.1">
    <property type="nucleotide sequence ID" value="NZ_RBKT01000001.1"/>
</dbReference>